<feature type="region of interest" description="Disordered" evidence="14">
    <location>
        <begin position="878"/>
        <end position="1032"/>
    </location>
</feature>
<keyword evidence="5" id="KW-0547">Nucleotide-binding</keyword>
<dbReference type="OMA" id="FMMRAIF"/>
<evidence type="ECO:0000256" key="3">
    <source>
        <dbReference type="ARBA" id="ARBA00009889"/>
    </source>
</evidence>
<dbReference type="GO" id="GO:0005634">
    <property type="term" value="C:nucleus"/>
    <property type="evidence" value="ECO:0007669"/>
    <property type="project" value="UniProtKB-SubCell"/>
</dbReference>
<dbReference type="SMART" id="SM00487">
    <property type="entry name" value="DEXDc"/>
    <property type="match status" value="1"/>
</dbReference>
<dbReference type="CDD" id="cd18801">
    <property type="entry name" value="SF2_C_FANCM_Hef"/>
    <property type="match status" value="1"/>
</dbReference>
<dbReference type="AlphaFoldDB" id="A0A1W2TD61"/>
<feature type="domain" description="Helicase C-terminal" evidence="16">
    <location>
        <begin position="532"/>
        <end position="698"/>
    </location>
</feature>
<evidence type="ECO:0000313" key="17">
    <source>
        <dbReference type="EMBL" id="GAP85935.1"/>
    </source>
</evidence>
<feature type="compositionally biased region" description="Basic and acidic residues" evidence="14">
    <location>
        <begin position="941"/>
        <end position="952"/>
    </location>
</feature>
<evidence type="ECO:0000256" key="9">
    <source>
        <dbReference type="ARBA" id="ARBA00022840"/>
    </source>
</evidence>
<evidence type="ECO:0000259" key="15">
    <source>
        <dbReference type="PROSITE" id="PS51192"/>
    </source>
</evidence>
<dbReference type="Pfam" id="PF00271">
    <property type="entry name" value="Helicase_C"/>
    <property type="match status" value="1"/>
</dbReference>
<keyword evidence="9" id="KW-0067">ATP-binding</keyword>
<keyword evidence="7" id="KW-0378">Hydrolase</keyword>
<accession>A0A1W2TD61</accession>
<evidence type="ECO:0000256" key="7">
    <source>
        <dbReference type="ARBA" id="ARBA00022801"/>
    </source>
</evidence>
<evidence type="ECO:0000256" key="4">
    <source>
        <dbReference type="ARBA" id="ARBA00011390"/>
    </source>
</evidence>
<comment type="subcellular location">
    <subcellularLocation>
        <location evidence="2 13">Nucleus</location>
    </subcellularLocation>
</comment>
<dbReference type="CDD" id="cd18033">
    <property type="entry name" value="DEXDc_FANCM"/>
    <property type="match status" value="1"/>
</dbReference>
<dbReference type="SUPFAM" id="SSF52540">
    <property type="entry name" value="P-loop containing nucleoside triphosphate hydrolases"/>
    <property type="match status" value="1"/>
</dbReference>
<dbReference type="PROSITE" id="PS51194">
    <property type="entry name" value="HELICASE_CTER"/>
    <property type="match status" value="1"/>
</dbReference>
<dbReference type="InterPro" id="IPR027417">
    <property type="entry name" value="P-loop_NTPase"/>
</dbReference>
<evidence type="ECO:0000256" key="1">
    <source>
        <dbReference type="ARBA" id="ARBA00003813"/>
    </source>
</evidence>
<comment type="subunit">
    <text evidence="4 13">Interacts with the MHF histone-fold complex to form the FANCM-MHF complex.</text>
</comment>
<dbReference type="GO" id="GO:0036297">
    <property type="term" value="P:interstrand cross-link repair"/>
    <property type="evidence" value="ECO:0007669"/>
    <property type="project" value="TreeGrafter"/>
</dbReference>
<dbReference type="Gene3D" id="1.20.1320.20">
    <property type="entry name" value="hef helicase domain"/>
    <property type="match status" value="1"/>
</dbReference>
<keyword evidence="10" id="KW-0234">DNA repair</keyword>
<feature type="region of interest" description="Disordered" evidence="14">
    <location>
        <begin position="721"/>
        <end position="751"/>
    </location>
</feature>
<comment type="similarity">
    <text evidence="3 13">Belongs to the DEAD box helicase family. DEAH subfamily. FANCM sub-subfamily.</text>
</comment>
<feature type="compositionally biased region" description="Low complexity" evidence="14">
    <location>
        <begin position="52"/>
        <end position="63"/>
    </location>
</feature>
<dbReference type="InterPro" id="IPR001650">
    <property type="entry name" value="Helicase_C-like"/>
</dbReference>
<dbReference type="GO" id="GO:0005524">
    <property type="term" value="F:ATP binding"/>
    <property type="evidence" value="ECO:0007669"/>
    <property type="project" value="UniProtKB-UniRule"/>
</dbReference>
<evidence type="ECO:0000256" key="2">
    <source>
        <dbReference type="ARBA" id="ARBA00004123"/>
    </source>
</evidence>
<sequence length="1157" mass="128230">MDSDEFDGDDLADEDLIVAATQATSPTRAGSAPDSSNRRLFQTDIQTAVQTSASSVAFDASASRQPYPRQDSNSSGARKDPVDLDGLSPSAFSSSPVIAQSNINARFTTFRPAPRIGGPTASFKQTTLFGQTVSEDSFPGPTQQPRSRVFRADLPPEPPTHHELDQEALKTWVYPTNLGPTRDYQYNIVKNGLFNNTLVALPTGLGKTFIAATVMLNYYRWMKTAKLIFVAPTKPLVSQQVDACFHIAGIPRSQTTLLTGEVAPALRAEEWSTKRVFFMTPQTLENDLSAGFADPKSIGLLVIDEAHRATGNYAYVKVVTFLRRFSNSFRILALTATPGSKVEAVQEVIDGLGISHVEIRTENSLDIKPYVHQRDEDIVLLDPSDEITLIKDLFSKALQPLVNKLSSQNAYYGRDPMGLTTFGLVKARKEWFAGPGRNANQGIKFTTMTLFAILSSLAHTIKLLSFHGIKPFYDSLVQFRDDVEGKGQKGSKYKRQIIEDASFIDMMTKIDRWTRNDAFVGHPKLTHLSSTVLNHFMDAGDGREGGTSSNTRIIVFSEYRDSAEEIVRVLNNHQPLIRAAVFVGQADSKRSEGMKQAEQIQRIKKFKDGEFNVLVATSIGEEGLDIGQVDLIICYDASASPIRMLQRMGRTGRKRAGRVVLLLMRGKEEDNYAKSKDGYEKMQSMICDGNRFNFRHDLSTRIVPRDVRPEVDMKAVEIPVENTQQSGLPEPKKGKPAKKRPPKKFHMPDGVETGFQTVSSMLGNVKPTKKAKTKKTAREEDEVVDVPDLSQVLLRKEQKDELNKIYKNIPYQSRGAMEFIEQVDLTACPAAQRVRRKTVHLKHGAYTKRSVKLFQTLAKSQFVPERFSKPYGDIDKSCYNQLPLPNEGSDSDNAPVGREPPAKRRKVVALPKSGGSGDDEDDLEELSVIITREQPNKMIGRPKEHSHPRSLDGDGDIDEAQLPPQKRTEALRSKPAQQTKPRMPKSVGTRKAGQKLKKASVVTAFYDESADEGDDCRRTSDLELTDDSDSGMDLVDFVVGDDVATSSNFVTSSICPPPTSPMSVLSTASASTGLAAGSKKVKTSRYYEPTSFPATQDSDDDVPSMSQIIRSRGTKSRKLSQKTSTPAEIDGDEEDQPWRRVRGQRHKNLVVDEDSDE</sequence>
<organism evidence="17">
    <name type="scientific">Rosellinia necatrix</name>
    <name type="common">White root-rot fungus</name>
    <dbReference type="NCBI Taxonomy" id="77044"/>
    <lineage>
        <taxon>Eukaryota</taxon>
        <taxon>Fungi</taxon>
        <taxon>Dikarya</taxon>
        <taxon>Ascomycota</taxon>
        <taxon>Pezizomycotina</taxon>
        <taxon>Sordariomycetes</taxon>
        <taxon>Xylariomycetidae</taxon>
        <taxon>Xylariales</taxon>
        <taxon>Xylariaceae</taxon>
        <taxon>Rosellinia</taxon>
    </lineage>
</organism>
<feature type="compositionally biased region" description="Basic residues" evidence="14">
    <location>
        <begin position="734"/>
        <end position="745"/>
    </location>
</feature>
<dbReference type="InterPro" id="IPR039686">
    <property type="entry name" value="FANCM/Mph1-like_ID"/>
</dbReference>
<keyword evidence="18" id="KW-1185">Reference proteome</keyword>
<feature type="compositionally biased region" description="Basic residues" evidence="14">
    <location>
        <begin position="1139"/>
        <end position="1148"/>
    </location>
</feature>
<evidence type="ECO:0000256" key="14">
    <source>
        <dbReference type="SAM" id="MobiDB-lite"/>
    </source>
</evidence>
<feature type="compositionally biased region" description="Low complexity" evidence="14">
    <location>
        <begin position="1065"/>
        <end position="1078"/>
    </location>
</feature>
<keyword evidence="8 17" id="KW-0347">Helicase</keyword>
<dbReference type="InterPro" id="IPR006935">
    <property type="entry name" value="Helicase/UvrB_N"/>
</dbReference>
<protein>
    <recommendedName>
        <fullName evidence="13">ATP-dependent DNA helicase</fullName>
        <ecNumber evidence="13">3.6.4.12</ecNumber>
    </recommendedName>
</protein>
<dbReference type="EC" id="3.6.4.12" evidence="13"/>
<dbReference type="EMBL" id="DF977448">
    <property type="protein sequence ID" value="GAP85935.1"/>
    <property type="molecule type" value="Genomic_DNA"/>
</dbReference>
<feature type="compositionally biased region" description="Acidic residues" evidence="14">
    <location>
        <begin position="1"/>
        <end position="16"/>
    </location>
</feature>
<evidence type="ECO:0000256" key="13">
    <source>
        <dbReference type="RuleBase" id="RU367027"/>
    </source>
</evidence>
<evidence type="ECO:0000256" key="10">
    <source>
        <dbReference type="ARBA" id="ARBA00023204"/>
    </source>
</evidence>
<keyword evidence="6" id="KW-0227">DNA damage</keyword>
<evidence type="ECO:0000313" key="18">
    <source>
        <dbReference type="Proteomes" id="UP000054516"/>
    </source>
</evidence>
<name>A0A1W2TD61_ROSNE</name>
<dbReference type="InterPro" id="IPR044749">
    <property type="entry name" value="FANCM_DEXDc"/>
</dbReference>
<evidence type="ECO:0000256" key="6">
    <source>
        <dbReference type="ARBA" id="ARBA00022763"/>
    </source>
</evidence>
<feature type="region of interest" description="Disordered" evidence="14">
    <location>
        <begin position="1"/>
        <end position="94"/>
    </location>
</feature>
<keyword evidence="11" id="KW-0539">Nucleus</keyword>
<evidence type="ECO:0000259" key="16">
    <source>
        <dbReference type="PROSITE" id="PS51194"/>
    </source>
</evidence>
<dbReference type="GO" id="GO:0009378">
    <property type="term" value="F:four-way junction helicase activity"/>
    <property type="evidence" value="ECO:0007669"/>
    <property type="project" value="TreeGrafter"/>
</dbReference>
<evidence type="ECO:0000256" key="11">
    <source>
        <dbReference type="ARBA" id="ARBA00023242"/>
    </source>
</evidence>
<dbReference type="Proteomes" id="UP000054516">
    <property type="component" value="Unassembled WGS sequence"/>
</dbReference>
<feature type="compositionally biased region" description="Polar residues" evidence="14">
    <location>
        <begin position="21"/>
        <end position="51"/>
    </location>
</feature>
<dbReference type="FunFam" id="3.40.50.300:FF:000861">
    <property type="entry name" value="Fanconi anemia, complementation group M"/>
    <property type="match status" value="1"/>
</dbReference>
<dbReference type="STRING" id="77044.A0A1W2TD61"/>
<comment type="function">
    <text evidence="1 13">ATP-dependent DNA helicase involved in DNA damage repair by homologous recombination and in genome maintenance. Capable of unwinding D-loops. Plays a role in limiting crossover recombinants during mitotic DNA double-strand break (DSB) repair. Component of a FANCM-MHF complex which promotes gene conversion at blocked replication forks, probably by reversal of the stalled fork.</text>
</comment>
<evidence type="ECO:0000256" key="5">
    <source>
        <dbReference type="ARBA" id="ARBA00022741"/>
    </source>
</evidence>
<dbReference type="GO" id="GO:0045003">
    <property type="term" value="P:double-strand break repair via synthesis-dependent strand annealing"/>
    <property type="evidence" value="ECO:0007669"/>
    <property type="project" value="TreeGrafter"/>
</dbReference>
<gene>
    <name evidence="17" type="ORF">SAMD00023353_0300380</name>
</gene>
<comment type="catalytic activity">
    <reaction evidence="12 13">
        <text>ATP + H2O = ADP + phosphate + H(+)</text>
        <dbReference type="Rhea" id="RHEA:13065"/>
        <dbReference type="ChEBI" id="CHEBI:15377"/>
        <dbReference type="ChEBI" id="CHEBI:15378"/>
        <dbReference type="ChEBI" id="CHEBI:30616"/>
        <dbReference type="ChEBI" id="CHEBI:43474"/>
        <dbReference type="ChEBI" id="CHEBI:456216"/>
        <dbReference type="EC" id="3.6.4.12"/>
    </reaction>
</comment>
<dbReference type="GO" id="GO:0000400">
    <property type="term" value="F:four-way junction DNA binding"/>
    <property type="evidence" value="ECO:0007669"/>
    <property type="project" value="TreeGrafter"/>
</dbReference>
<proteinExistence type="inferred from homology"/>
<evidence type="ECO:0000256" key="12">
    <source>
        <dbReference type="ARBA" id="ARBA00047995"/>
    </source>
</evidence>
<dbReference type="InterPro" id="IPR014001">
    <property type="entry name" value="Helicase_ATP-bd"/>
</dbReference>
<dbReference type="GO" id="GO:0043138">
    <property type="term" value="F:3'-5' DNA helicase activity"/>
    <property type="evidence" value="ECO:0007669"/>
    <property type="project" value="InterPro"/>
</dbReference>
<feature type="domain" description="Helicase ATP-binding" evidence="15">
    <location>
        <begin position="188"/>
        <end position="356"/>
    </location>
</feature>
<dbReference type="Pfam" id="PF04851">
    <property type="entry name" value="ResIII"/>
    <property type="match status" value="1"/>
</dbReference>
<evidence type="ECO:0000256" key="8">
    <source>
        <dbReference type="ARBA" id="ARBA00022806"/>
    </source>
</evidence>
<dbReference type="CDD" id="cd12091">
    <property type="entry name" value="FANCM_ID"/>
    <property type="match status" value="1"/>
</dbReference>
<dbReference type="Gene3D" id="3.40.50.300">
    <property type="entry name" value="P-loop containing nucleotide triphosphate hydrolases"/>
    <property type="match status" value="2"/>
</dbReference>
<dbReference type="OrthoDB" id="164902at2759"/>
<dbReference type="GO" id="GO:0016887">
    <property type="term" value="F:ATP hydrolysis activity"/>
    <property type="evidence" value="ECO:0007669"/>
    <property type="project" value="RHEA"/>
</dbReference>
<dbReference type="SMART" id="SM00490">
    <property type="entry name" value="HELICc"/>
    <property type="match status" value="1"/>
</dbReference>
<dbReference type="PANTHER" id="PTHR14025:SF20">
    <property type="entry name" value="FANCONI ANEMIA GROUP M PROTEIN"/>
    <property type="match status" value="1"/>
</dbReference>
<reference evidence="17" key="1">
    <citation type="submission" date="2016-03" db="EMBL/GenBank/DDBJ databases">
        <title>Draft genome sequence of Rosellinia necatrix.</title>
        <authorList>
            <person name="Kanematsu S."/>
        </authorList>
    </citation>
    <scope>NUCLEOTIDE SEQUENCE [LARGE SCALE GENOMIC DNA]</scope>
    <source>
        <strain evidence="17">W97</strain>
    </source>
</reference>
<dbReference type="PROSITE" id="PS51192">
    <property type="entry name" value="HELICASE_ATP_BIND_1"/>
    <property type="match status" value="1"/>
</dbReference>
<feature type="region of interest" description="Disordered" evidence="14">
    <location>
        <begin position="1051"/>
        <end position="1157"/>
    </location>
</feature>
<dbReference type="PANTHER" id="PTHR14025">
    <property type="entry name" value="FANCONI ANEMIA GROUP M FANCM FAMILY MEMBER"/>
    <property type="match status" value="1"/>
</dbReference>